<evidence type="ECO:0000256" key="2">
    <source>
        <dbReference type="ARBA" id="ARBA00022670"/>
    </source>
</evidence>
<dbReference type="InterPro" id="IPR022398">
    <property type="entry name" value="Peptidase_S8_His-AS"/>
</dbReference>
<feature type="active site" description="Charge relay system" evidence="5">
    <location>
        <position position="228"/>
    </location>
</feature>
<dbReference type="Pfam" id="PF00082">
    <property type="entry name" value="Peptidase_S8"/>
    <property type="match status" value="1"/>
</dbReference>
<dbReference type="CDD" id="cd07496">
    <property type="entry name" value="Peptidases_S8_13"/>
    <property type="match status" value="1"/>
</dbReference>
<dbReference type="PANTHER" id="PTHR43806">
    <property type="entry name" value="PEPTIDASE S8"/>
    <property type="match status" value="1"/>
</dbReference>
<dbReference type="PROSITE" id="PS00136">
    <property type="entry name" value="SUBTILASE_ASP"/>
    <property type="match status" value="1"/>
</dbReference>
<dbReference type="PROSITE" id="PS51892">
    <property type="entry name" value="SUBTILASE"/>
    <property type="match status" value="1"/>
</dbReference>
<protein>
    <submittedName>
        <fullName evidence="9">S8 family serine peptidase</fullName>
    </submittedName>
</protein>
<dbReference type="Proteomes" id="UP001207654">
    <property type="component" value="Unassembled WGS sequence"/>
</dbReference>
<evidence type="ECO:0000256" key="6">
    <source>
        <dbReference type="RuleBase" id="RU003355"/>
    </source>
</evidence>
<gene>
    <name evidence="9" type="ORF">OV287_08040</name>
</gene>
<dbReference type="InterPro" id="IPR034176">
    <property type="entry name" value="Peptidases_S8_13"/>
</dbReference>
<dbReference type="InterPro" id="IPR023827">
    <property type="entry name" value="Peptidase_S8_Asp-AS"/>
</dbReference>
<reference evidence="9 10" key="1">
    <citation type="submission" date="2022-11" db="EMBL/GenBank/DDBJ databases">
        <title>Minimal conservation of predation-associated metabolite biosynthetic gene clusters underscores biosynthetic potential of Myxococcota including descriptions for ten novel species: Archangium lansinium sp. nov., Myxococcus landrumus sp. nov., Nannocystis bai.</title>
        <authorList>
            <person name="Ahearne A."/>
            <person name="Stevens C."/>
            <person name="Phillips K."/>
        </authorList>
    </citation>
    <scope>NUCLEOTIDE SEQUENCE [LARGE SCALE GENOMIC DNA]</scope>
    <source>
        <strain evidence="9 10">MIWBW</strain>
    </source>
</reference>
<evidence type="ECO:0000313" key="10">
    <source>
        <dbReference type="Proteomes" id="UP001207654"/>
    </source>
</evidence>
<evidence type="ECO:0000313" key="9">
    <source>
        <dbReference type="EMBL" id="MCY1074435.1"/>
    </source>
</evidence>
<comment type="caution">
    <text evidence="9">The sequence shown here is derived from an EMBL/GenBank/DDBJ whole genome shotgun (WGS) entry which is preliminary data.</text>
</comment>
<feature type="domain" description="Peptidase S8/S53" evidence="8">
    <location>
        <begin position="221"/>
        <end position="506"/>
    </location>
</feature>
<sequence>MIRRLAVLGLLGLTACPFIEIDDDDDIPLPVSSGSVQGALTPFQGQSAGVHITRSPLLEEAGARELSRAVASALASKGVLRTGYPASPLSAQESIITGEVIVRFNEANLPAETVLERVRASGYRAVHKGYISEHLHVIRYEPTGVQAQSGAQGSAPVRALTSAEHTSLVQRLSAIPGVRYAESNLRVKAFSVPNDPLYSRQWHYPNMNLPAAWDITTGDDSMVVAVVDTGIVRHPDLDSRIIPGMDLISDSTNAGDGNGVDNDPTDMGKDSPNGGSSFHGTHVAGTIGAVSNNGLGVSGVTWKGKLQAVRVLGTSGGSLADIAAGMNWASGGSVPGVPANTSPARVVNLSLGGTGTAPQSVQDIVNAGVARGSIFVIAAGNENQNATNTFPCNMQNVICVGSVRFNGKRSSFSNYGSPVDVMATGGQTSEDRNGDSYPDGVLSTLPDARNQPGYDWYNGTSMAAPHVAGIVALMLAVNESLTSAQVESILKETADTASQCTEGCGAGLVNAQAAVLRAKGASDPSAPPKLGVSTTQLSFTGNGSQQLTVRNVGGGTLQVSASVAGAQASAVSLSNSTLSIPAYKSVPLTVNVNPGALSNGNYVAQLTLKATTGTGSAEVLVKFRVGASQDKDAVIAFAYKNLLGEWKVDEEGVALVPADSGYSYALELPSRTYYALATIDDDEDGEFFEEGERVGFWRDATELEPIEVKKDQVVKDISFTLVPYRSTEEEPTSTVGQPCTSNAQCGTAGLCVPASEGYPGGYCTQDCLSSGCPAGSKCYFNTAETAAYCFATCTGVGGQGTCRSGYVCYDDGTGGGACDIP</sequence>
<evidence type="ECO:0000256" key="1">
    <source>
        <dbReference type="ARBA" id="ARBA00011073"/>
    </source>
</evidence>
<dbReference type="SUPFAM" id="SSF52743">
    <property type="entry name" value="Subtilisin-like"/>
    <property type="match status" value="1"/>
</dbReference>
<dbReference type="PANTHER" id="PTHR43806:SF11">
    <property type="entry name" value="CEREVISIN-RELATED"/>
    <property type="match status" value="1"/>
</dbReference>
<dbReference type="InterPro" id="IPR023828">
    <property type="entry name" value="Peptidase_S8_Ser-AS"/>
</dbReference>
<dbReference type="InterPro" id="IPR050131">
    <property type="entry name" value="Peptidase_S8_subtilisin-like"/>
</dbReference>
<dbReference type="Gene3D" id="3.40.50.200">
    <property type="entry name" value="Peptidase S8/S53 domain"/>
    <property type="match status" value="1"/>
</dbReference>
<dbReference type="PROSITE" id="PS51257">
    <property type="entry name" value="PROKAR_LIPOPROTEIN"/>
    <property type="match status" value="1"/>
</dbReference>
<proteinExistence type="inferred from homology"/>
<evidence type="ECO:0000259" key="8">
    <source>
        <dbReference type="Pfam" id="PF00082"/>
    </source>
</evidence>
<feature type="active site" description="Charge relay system" evidence="5">
    <location>
        <position position="279"/>
    </location>
</feature>
<dbReference type="PRINTS" id="PR00723">
    <property type="entry name" value="SUBTILISIN"/>
</dbReference>
<name>A0ABT3ZYG2_9BACT</name>
<evidence type="ECO:0000256" key="4">
    <source>
        <dbReference type="ARBA" id="ARBA00022825"/>
    </source>
</evidence>
<dbReference type="InterPro" id="IPR036852">
    <property type="entry name" value="Peptidase_S8/S53_dom_sf"/>
</dbReference>
<feature type="active site" description="Charge relay system" evidence="5">
    <location>
        <position position="461"/>
    </location>
</feature>
<keyword evidence="3 5" id="KW-0378">Hydrolase</keyword>
<keyword evidence="4 5" id="KW-0720">Serine protease</keyword>
<evidence type="ECO:0000256" key="3">
    <source>
        <dbReference type="ARBA" id="ARBA00022801"/>
    </source>
</evidence>
<dbReference type="PROSITE" id="PS00137">
    <property type="entry name" value="SUBTILASE_HIS"/>
    <property type="match status" value="1"/>
</dbReference>
<feature type="region of interest" description="Disordered" evidence="7">
    <location>
        <begin position="248"/>
        <end position="274"/>
    </location>
</feature>
<organism evidence="9 10">
    <name type="scientific">Archangium lansingense</name>
    <dbReference type="NCBI Taxonomy" id="2995310"/>
    <lineage>
        <taxon>Bacteria</taxon>
        <taxon>Pseudomonadati</taxon>
        <taxon>Myxococcota</taxon>
        <taxon>Myxococcia</taxon>
        <taxon>Myxococcales</taxon>
        <taxon>Cystobacterineae</taxon>
        <taxon>Archangiaceae</taxon>
        <taxon>Archangium</taxon>
    </lineage>
</organism>
<keyword evidence="10" id="KW-1185">Reference proteome</keyword>
<accession>A0ABT3ZYG2</accession>
<keyword evidence="2 5" id="KW-0645">Protease</keyword>
<dbReference type="EMBL" id="JAPNKA010000001">
    <property type="protein sequence ID" value="MCY1074435.1"/>
    <property type="molecule type" value="Genomic_DNA"/>
</dbReference>
<comment type="similarity">
    <text evidence="1 5 6">Belongs to the peptidase S8 family.</text>
</comment>
<dbReference type="InterPro" id="IPR015500">
    <property type="entry name" value="Peptidase_S8_subtilisin-rel"/>
</dbReference>
<dbReference type="PROSITE" id="PS00138">
    <property type="entry name" value="SUBTILASE_SER"/>
    <property type="match status" value="1"/>
</dbReference>
<evidence type="ECO:0000256" key="5">
    <source>
        <dbReference type="PROSITE-ProRule" id="PRU01240"/>
    </source>
</evidence>
<dbReference type="RefSeq" id="WP_267533401.1">
    <property type="nucleotide sequence ID" value="NZ_JAPNKA010000001.1"/>
</dbReference>
<evidence type="ECO:0000256" key="7">
    <source>
        <dbReference type="SAM" id="MobiDB-lite"/>
    </source>
</evidence>
<dbReference type="InterPro" id="IPR000209">
    <property type="entry name" value="Peptidase_S8/S53_dom"/>
</dbReference>